<keyword evidence="8" id="KW-0963">Cytoplasm</keyword>
<evidence type="ECO:0000256" key="2">
    <source>
        <dbReference type="ARBA" id="ARBA00022598"/>
    </source>
</evidence>
<gene>
    <name evidence="8" type="primary">glyS</name>
    <name evidence="9" type="ORF">LS71_004110</name>
</gene>
<reference evidence="9 10" key="1">
    <citation type="journal article" date="2014" name="Genome Announc.">
        <title>Draft genome sequences of eight enterohepatic helicobacter species isolated from both laboratory and wild rodents.</title>
        <authorList>
            <person name="Sheh A."/>
            <person name="Shen Z."/>
            <person name="Fox J.G."/>
        </authorList>
    </citation>
    <scope>NUCLEOTIDE SEQUENCE [LARGE SCALE GENOMIC DNA]</scope>
    <source>
        <strain evidence="9 10">MIT 09-6949</strain>
    </source>
</reference>
<dbReference type="PANTHER" id="PTHR30075:SF2">
    <property type="entry name" value="GLYCINE--TRNA LIGASE, CHLOROPLASTIC_MITOCHONDRIAL 2"/>
    <property type="match status" value="1"/>
</dbReference>
<dbReference type="Pfam" id="PF02092">
    <property type="entry name" value="tRNA_synt_2f"/>
    <property type="match status" value="1"/>
</dbReference>
<dbReference type="GO" id="GO:0005524">
    <property type="term" value="F:ATP binding"/>
    <property type="evidence" value="ECO:0007669"/>
    <property type="project" value="UniProtKB-UniRule"/>
</dbReference>
<evidence type="ECO:0000256" key="1">
    <source>
        <dbReference type="ARBA" id="ARBA00008226"/>
    </source>
</evidence>
<dbReference type="EMBL" id="JRPR02000002">
    <property type="protein sequence ID" value="TLD96793.1"/>
    <property type="molecule type" value="Genomic_DNA"/>
</dbReference>
<dbReference type="NCBIfam" id="TIGR00211">
    <property type="entry name" value="glyS"/>
    <property type="match status" value="1"/>
</dbReference>
<keyword evidence="2 8" id="KW-0436">Ligase</keyword>
<evidence type="ECO:0000313" key="9">
    <source>
        <dbReference type="EMBL" id="TLD96793.1"/>
    </source>
</evidence>
<comment type="catalytic activity">
    <reaction evidence="7 8">
        <text>tRNA(Gly) + glycine + ATP = glycyl-tRNA(Gly) + AMP + diphosphate</text>
        <dbReference type="Rhea" id="RHEA:16013"/>
        <dbReference type="Rhea" id="RHEA-COMP:9664"/>
        <dbReference type="Rhea" id="RHEA-COMP:9683"/>
        <dbReference type="ChEBI" id="CHEBI:30616"/>
        <dbReference type="ChEBI" id="CHEBI:33019"/>
        <dbReference type="ChEBI" id="CHEBI:57305"/>
        <dbReference type="ChEBI" id="CHEBI:78442"/>
        <dbReference type="ChEBI" id="CHEBI:78522"/>
        <dbReference type="ChEBI" id="CHEBI:456215"/>
        <dbReference type="EC" id="6.1.1.14"/>
    </reaction>
</comment>
<evidence type="ECO:0000256" key="4">
    <source>
        <dbReference type="ARBA" id="ARBA00022840"/>
    </source>
</evidence>
<dbReference type="AlphaFoldDB" id="A0A4U8TAQ1"/>
<keyword evidence="5 8" id="KW-0648">Protein biosynthesis</keyword>
<dbReference type="HAMAP" id="MF_00255">
    <property type="entry name" value="Gly_tRNA_synth_beta"/>
    <property type="match status" value="1"/>
</dbReference>
<evidence type="ECO:0000256" key="3">
    <source>
        <dbReference type="ARBA" id="ARBA00022741"/>
    </source>
</evidence>
<keyword evidence="10" id="KW-1185">Reference proteome</keyword>
<evidence type="ECO:0000256" key="5">
    <source>
        <dbReference type="ARBA" id="ARBA00022917"/>
    </source>
</evidence>
<dbReference type="OrthoDB" id="9775440at2"/>
<protein>
    <recommendedName>
        <fullName evidence="8">Glycine--tRNA ligase beta subunit</fullName>
        <ecNumber evidence="8">6.1.1.14</ecNumber>
    </recommendedName>
    <alternativeName>
        <fullName evidence="8">Glycyl-tRNA synthetase beta subunit</fullName>
        <shortName evidence="8">GlyRS</shortName>
    </alternativeName>
</protein>
<dbReference type="InterPro" id="IPR006194">
    <property type="entry name" value="Gly-tRNA-synth_heterodimer"/>
</dbReference>
<organism evidence="9 10">
    <name type="scientific">Helicobacter jaachi</name>
    <dbReference type="NCBI Taxonomy" id="1677920"/>
    <lineage>
        <taxon>Bacteria</taxon>
        <taxon>Pseudomonadati</taxon>
        <taxon>Campylobacterota</taxon>
        <taxon>Epsilonproteobacteria</taxon>
        <taxon>Campylobacterales</taxon>
        <taxon>Helicobacteraceae</taxon>
        <taxon>Helicobacter</taxon>
    </lineage>
</organism>
<dbReference type="PRINTS" id="PR01045">
    <property type="entry name" value="TRNASYNTHGB"/>
</dbReference>
<keyword evidence="3 8" id="KW-0547">Nucleotide-binding</keyword>
<comment type="similarity">
    <text evidence="1 8">Belongs to the class-II aminoacyl-tRNA synthetase family.</text>
</comment>
<dbReference type="GO" id="GO:0004820">
    <property type="term" value="F:glycine-tRNA ligase activity"/>
    <property type="evidence" value="ECO:0007669"/>
    <property type="project" value="UniProtKB-UniRule"/>
</dbReference>
<dbReference type="EC" id="6.1.1.14" evidence="8"/>
<evidence type="ECO:0000313" key="10">
    <source>
        <dbReference type="Proteomes" id="UP000029733"/>
    </source>
</evidence>
<proteinExistence type="inferred from homology"/>
<dbReference type="GO" id="GO:0005829">
    <property type="term" value="C:cytosol"/>
    <property type="evidence" value="ECO:0007669"/>
    <property type="project" value="TreeGrafter"/>
</dbReference>
<dbReference type="PROSITE" id="PS50861">
    <property type="entry name" value="AA_TRNA_LIGASE_II_GLYAB"/>
    <property type="match status" value="1"/>
</dbReference>
<accession>A0A4U8TAQ1</accession>
<dbReference type="Proteomes" id="UP000029733">
    <property type="component" value="Unassembled WGS sequence"/>
</dbReference>
<name>A0A4U8TAQ1_9HELI</name>
<evidence type="ECO:0000256" key="8">
    <source>
        <dbReference type="HAMAP-Rule" id="MF_00255"/>
    </source>
</evidence>
<keyword evidence="6 8" id="KW-0030">Aminoacyl-tRNA synthetase</keyword>
<dbReference type="PANTHER" id="PTHR30075">
    <property type="entry name" value="GLYCYL-TRNA SYNTHETASE"/>
    <property type="match status" value="1"/>
</dbReference>
<sequence>MPQSYLKIKGISLNPLHLPLLVEILTEELPAIPLLKELPHMVEKWQRIAQKSGITSKPLLYYTPRRIVLYEEQFPTRTQDRLIESFGAPISIAFIDGDKTKGLTKAGESFYKKLGLSPDTPLQTAQKDNKEVLYYSTMQAGVPTSTLIGDILKEWLVALNFGKSMLWGDLHESFIRPVRNILVLLGEESIHLSAFGLHSMPQTYVHRDVSFEPYAVSSPNAYFEILKNGKVLLCQDERRAKILQEIAHIESTQGIQVEVDKDLLDEIVAITEYPRAAYGSFDEAFLRLPSEVIITSMKDNQRYFATYKNNALHNGFIMVSNSTAPELKLIVQGNQKVLKARLADAVFFYENDLKTGFEPKRLSQIVFVESLGSMLDKTKRENVLALMLLKAYSAHIEDNITHAGEILSSAIKYAKADLLTEMVYEFPELQGIMGFYYAKSFGMPPLVAQAIKEQYLPTGEDSALPSNMISAIVALSIKLDNIFSLFSIDKIPTGSKDPFALRRAANGVIKIIWHFGLDFDLHKDLAALYQAGGYKPSDLGKIESFFLERLEGMLKLNPSIIRCVLNARVNNHKVRNLKTLLANANALHTFFEKSDKQALVALFKRVANILSDDIMPTHIDEHLLRLKEEIALYKALKHLKSQHFASIEEHISALFALKEPLEAFFESVLVNDTNPAIKTNRQMLIFSIYNEFLRIGDIKDITL</sequence>
<comment type="caution">
    <text evidence="9">The sequence shown here is derived from an EMBL/GenBank/DDBJ whole genome shotgun (WGS) entry which is preliminary data.</text>
</comment>
<comment type="subcellular location">
    <subcellularLocation>
        <location evidence="8">Cytoplasm</location>
    </subcellularLocation>
</comment>
<evidence type="ECO:0000256" key="6">
    <source>
        <dbReference type="ARBA" id="ARBA00023146"/>
    </source>
</evidence>
<dbReference type="SUPFAM" id="SSF109604">
    <property type="entry name" value="HD-domain/PDEase-like"/>
    <property type="match status" value="1"/>
</dbReference>
<comment type="subunit">
    <text evidence="8">Tetramer of two alpha and two beta subunits.</text>
</comment>
<keyword evidence="4 8" id="KW-0067">ATP-binding</keyword>
<dbReference type="GO" id="GO:0006426">
    <property type="term" value="P:glycyl-tRNA aminoacylation"/>
    <property type="evidence" value="ECO:0007669"/>
    <property type="project" value="UniProtKB-UniRule"/>
</dbReference>
<evidence type="ECO:0000256" key="7">
    <source>
        <dbReference type="ARBA" id="ARBA00047937"/>
    </source>
</evidence>
<dbReference type="InterPro" id="IPR015944">
    <property type="entry name" value="Gly-tRNA-synth_bsu"/>
</dbReference>